<evidence type="ECO:0000313" key="1">
    <source>
        <dbReference type="EMBL" id="KMO78941.1"/>
    </source>
</evidence>
<comment type="caution">
    <text evidence="1">The sequence shown here is derived from an EMBL/GenBank/DDBJ whole genome shotgun (WGS) entry which is preliminary data.</text>
</comment>
<dbReference type="Proteomes" id="UP000036313">
    <property type="component" value="Unassembled WGS sequence"/>
</dbReference>
<sequence length="67" mass="7577">MRLSWGFIGSCEALAGFRVSFSRPLLVDNLHVVGDAREMPAVVRRKVGDCGVKWRTTERPEFRQGEV</sequence>
<dbReference type="EMBL" id="JYNU01000008">
    <property type="protein sequence ID" value="KMO78941.1"/>
    <property type="molecule type" value="Genomic_DNA"/>
</dbReference>
<evidence type="ECO:0000313" key="2">
    <source>
        <dbReference type="Proteomes" id="UP000036313"/>
    </source>
</evidence>
<dbReference type="AlphaFoldDB" id="A0A0J6Z2P0"/>
<protein>
    <submittedName>
        <fullName evidence="1">Uncharacterized protein</fullName>
    </submittedName>
</protein>
<reference evidence="1 2" key="1">
    <citation type="journal article" date="2015" name="Genome Biol. Evol.">
        <title>Characterization of Three Mycobacterium spp. with Potential Use in Bioremediation by Genome Sequencing and Comparative Genomics.</title>
        <authorList>
            <person name="Das S."/>
            <person name="Pettersson B.M."/>
            <person name="Behra P.R."/>
            <person name="Ramesh M."/>
            <person name="Dasgupta S."/>
            <person name="Bhattacharya A."/>
            <person name="Kirsebom L.A."/>
        </authorList>
    </citation>
    <scope>NUCLEOTIDE SEQUENCE [LARGE SCALE GENOMIC DNA]</scope>
    <source>
        <strain evidence="1 2">DSM 44075</strain>
    </source>
</reference>
<gene>
    <name evidence="1" type="ORF">MOBUDSM44075_01432</name>
</gene>
<accession>A0A0J6Z2P0</accession>
<name>A0A0J6Z2P0_9MYCO</name>
<proteinExistence type="predicted"/>
<organism evidence="1 2">
    <name type="scientific">Mycolicibacterium obuense</name>
    <dbReference type="NCBI Taxonomy" id="1807"/>
    <lineage>
        <taxon>Bacteria</taxon>
        <taxon>Bacillati</taxon>
        <taxon>Actinomycetota</taxon>
        <taxon>Actinomycetes</taxon>
        <taxon>Mycobacteriales</taxon>
        <taxon>Mycobacteriaceae</taxon>
        <taxon>Mycolicibacterium</taxon>
    </lineage>
</organism>
<dbReference type="PATRIC" id="fig|1807.14.peg.1442"/>